<keyword evidence="2" id="KW-1185">Reference proteome</keyword>
<reference evidence="1 2" key="1">
    <citation type="submission" date="2014-04" db="EMBL/GenBank/DDBJ databases">
        <authorList>
            <consortium name="DOE Joint Genome Institute"/>
            <person name="Kuo A."/>
            <person name="Zuccaro A."/>
            <person name="Kohler A."/>
            <person name="Nagy L.G."/>
            <person name="Floudas D."/>
            <person name="Copeland A."/>
            <person name="Barry K.W."/>
            <person name="Cichocki N."/>
            <person name="Veneault-Fourrey C."/>
            <person name="LaButti K."/>
            <person name="Lindquist E.A."/>
            <person name="Lipzen A."/>
            <person name="Lundell T."/>
            <person name="Morin E."/>
            <person name="Murat C."/>
            <person name="Sun H."/>
            <person name="Tunlid A."/>
            <person name="Henrissat B."/>
            <person name="Grigoriev I.V."/>
            <person name="Hibbett D.S."/>
            <person name="Martin F."/>
            <person name="Nordberg H.P."/>
            <person name="Cantor M.N."/>
            <person name="Hua S.X."/>
        </authorList>
    </citation>
    <scope>NUCLEOTIDE SEQUENCE [LARGE SCALE GENOMIC DNA]</scope>
    <source>
        <strain evidence="1 2">MAFF 305830</strain>
    </source>
</reference>
<dbReference type="EMBL" id="KN824320">
    <property type="protein sequence ID" value="KIM24778.1"/>
    <property type="molecule type" value="Genomic_DNA"/>
</dbReference>
<organism evidence="1 2">
    <name type="scientific">Serendipita vermifera MAFF 305830</name>
    <dbReference type="NCBI Taxonomy" id="933852"/>
    <lineage>
        <taxon>Eukaryota</taxon>
        <taxon>Fungi</taxon>
        <taxon>Dikarya</taxon>
        <taxon>Basidiomycota</taxon>
        <taxon>Agaricomycotina</taxon>
        <taxon>Agaricomycetes</taxon>
        <taxon>Sebacinales</taxon>
        <taxon>Serendipitaceae</taxon>
        <taxon>Serendipita</taxon>
    </lineage>
</organism>
<gene>
    <name evidence="1" type="ORF">M408DRAFT_331602</name>
</gene>
<proteinExistence type="predicted"/>
<dbReference type="Proteomes" id="UP000054097">
    <property type="component" value="Unassembled WGS sequence"/>
</dbReference>
<evidence type="ECO:0000313" key="1">
    <source>
        <dbReference type="EMBL" id="KIM24778.1"/>
    </source>
</evidence>
<reference evidence="2" key="2">
    <citation type="submission" date="2015-01" db="EMBL/GenBank/DDBJ databases">
        <title>Evolutionary Origins and Diversification of the Mycorrhizal Mutualists.</title>
        <authorList>
            <consortium name="DOE Joint Genome Institute"/>
            <consortium name="Mycorrhizal Genomics Consortium"/>
            <person name="Kohler A."/>
            <person name="Kuo A."/>
            <person name="Nagy L.G."/>
            <person name="Floudas D."/>
            <person name="Copeland A."/>
            <person name="Barry K.W."/>
            <person name="Cichocki N."/>
            <person name="Veneault-Fourrey C."/>
            <person name="LaButti K."/>
            <person name="Lindquist E.A."/>
            <person name="Lipzen A."/>
            <person name="Lundell T."/>
            <person name="Morin E."/>
            <person name="Murat C."/>
            <person name="Riley R."/>
            <person name="Ohm R."/>
            <person name="Sun H."/>
            <person name="Tunlid A."/>
            <person name="Henrissat B."/>
            <person name="Grigoriev I.V."/>
            <person name="Hibbett D.S."/>
            <person name="Martin F."/>
        </authorList>
    </citation>
    <scope>NUCLEOTIDE SEQUENCE [LARGE SCALE GENOMIC DNA]</scope>
    <source>
        <strain evidence="2">MAFF 305830</strain>
    </source>
</reference>
<evidence type="ECO:0000313" key="2">
    <source>
        <dbReference type="Proteomes" id="UP000054097"/>
    </source>
</evidence>
<name>A0A0C2WEA2_SERVB</name>
<dbReference type="AlphaFoldDB" id="A0A0C2WEA2"/>
<accession>A0A0C2WEA2</accession>
<protein>
    <submittedName>
        <fullName evidence="1">Uncharacterized protein</fullName>
    </submittedName>
</protein>
<dbReference type="HOGENOM" id="CLU_2470485_0_0_1"/>
<sequence>MDSRGGEDTCCPPIVPKRLVIPSLRPFVCLAGAPARGIARRLRHQTSRPLSTCLASNKARKLSPSWMEVSSMHIYYRKSTKIRVKNYL</sequence>